<dbReference type="Proteomes" id="UP000318538">
    <property type="component" value="Chromosome"/>
</dbReference>
<protein>
    <recommendedName>
        <fullName evidence="4">Secreted protein</fullName>
    </recommendedName>
</protein>
<evidence type="ECO:0000313" key="3">
    <source>
        <dbReference type="Proteomes" id="UP000318538"/>
    </source>
</evidence>
<name>A0A517NHK7_9BACT</name>
<organism evidence="2 3">
    <name type="scientific">Rubripirellula lacrimiformis</name>
    <dbReference type="NCBI Taxonomy" id="1930273"/>
    <lineage>
        <taxon>Bacteria</taxon>
        <taxon>Pseudomonadati</taxon>
        <taxon>Planctomycetota</taxon>
        <taxon>Planctomycetia</taxon>
        <taxon>Pirellulales</taxon>
        <taxon>Pirellulaceae</taxon>
        <taxon>Rubripirellula</taxon>
    </lineage>
</organism>
<dbReference type="EMBL" id="CP036525">
    <property type="protein sequence ID" value="QDT06627.1"/>
    <property type="molecule type" value="Genomic_DNA"/>
</dbReference>
<feature type="signal peptide" evidence="1">
    <location>
        <begin position="1"/>
        <end position="23"/>
    </location>
</feature>
<evidence type="ECO:0000313" key="2">
    <source>
        <dbReference type="EMBL" id="QDT06627.1"/>
    </source>
</evidence>
<accession>A0A517NHK7</accession>
<dbReference type="KEGG" id="rlc:K227x_50390"/>
<dbReference type="AlphaFoldDB" id="A0A517NHK7"/>
<reference evidence="2 3" key="1">
    <citation type="submission" date="2019-02" db="EMBL/GenBank/DDBJ databases">
        <title>Deep-cultivation of Planctomycetes and their phenomic and genomic characterization uncovers novel biology.</title>
        <authorList>
            <person name="Wiegand S."/>
            <person name="Jogler M."/>
            <person name="Boedeker C."/>
            <person name="Pinto D."/>
            <person name="Vollmers J."/>
            <person name="Rivas-Marin E."/>
            <person name="Kohn T."/>
            <person name="Peeters S.H."/>
            <person name="Heuer A."/>
            <person name="Rast P."/>
            <person name="Oberbeckmann S."/>
            <person name="Bunk B."/>
            <person name="Jeske O."/>
            <person name="Meyerdierks A."/>
            <person name="Storesund J.E."/>
            <person name="Kallscheuer N."/>
            <person name="Luecker S."/>
            <person name="Lage O.M."/>
            <person name="Pohl T."/>
            <person name="Merkel B.J."/>
            <person name="Hornburger P."/>
            <person name="Mueller R.-W."/>
            <person name="Bruemmer F."/>
            <person name="Labrenz M."/>
            <person name="Spormann A.M."/>
            <person name="Op den Camp H."/>
            <person name="Overmann J."/>
            <person name="Amann R."/>
            <person name="Jetten M.S.M."/>
            <person name="Mascher T."/>
            <person name="Medema M.H."/>
            <person name="Devos D.P."/>
            <person name="Kaster A.-K."/>
            <person name="Ovreas L."/>
            <person name="Rohde M."/>
            <person name="Galperin M.Y."/>
            <person name="Jogler C."/>
        </authorList>
    </citation>
    <scope>NUCLEOTIDE SEQUENCE [LARGE SCALE GENOMIC DNA]</scope>
    <source>
        <strain evidence="2 3">K22_7</strain>
    </source>
</reference>
<evidence type="ECO:0000256" key="1">
    <source>
        <dbReference type="SAM" id="SignalP"/>
    </source>
</evidence>
<keyword evidence="1" id="KW-0732">Signal</keyword>
<feature type="chain" id="PRO_5021943703" description="Secreted protein" evidence="1">
    <location>
        <begin position="24"/>
        <end position="69"/>
    </location>
</feature>
<gene>
    <name evidence="2" type="ORF">K227x_50390</name>
</gene>
<proteinExistence type="predicted"/>
<dbReference type="RefSeq" id="WP_145173510.1">
    <property type="nucleotide sequence ID" value="NZ_CP036525.1"/>
</dbReference>
<evidence type="ECO:0008006" key="4">
    <source>
        <dbReference type="Google" id="ProtNLM"/>
    </source>
</evidence>
<keyword evidence="3" id="KW-1185">Reference proteome</keyword>
<sequence precursor="true">MLHRSHTTILASLLALTIVPLVGCGGNDTNQTGASSNEIQDYISANPDKAELAEDGPVSETDEFAAGNQ</sequence>